<dbReference type="InterPro" id="IPR020563">
    <property type="entry name" value="X-over_junc_endoDNase_Mg_BS"/>
</dbReference>
<evidence type="ECO:0000256" key="2">
    <source>
        <dbReference type="ARBA" id="ARBA00022490"/>
    </source>
</evidence>
<evidence type="ECO:0000256" key="12">
    <source>
        <dbReference type="ARBA" id="ARBA00029354"/>
    </source>
</evidence>
<dbReference type="InterPro" id="IPR036397">
    <property type="entry name" value="RNaseH_sf"/>
</dbReference>
<keyword evidence="16" id="KW-1185">Reference proteome</keyword>
<evidence type="ECO:0000256" key="10">
    <source>
        <dbReference type="ARBA" id="ARBA00023172"/>
    </source>
</evidence>
<dbReference type="PANTHER" id="PTHR30194">
    <property type="entry name" value="CROSSOVER JUNCTION ENDODEOXYRIBONUCLEASE RUVC"/>
    <property type="match status" value="1"/>
</dbReference>
<keyword evidence="6 13" id="KW-0227">DNA damage</keyword>
<dbReference type="GO" id="GO:0003677">
    <property type="term" value="F:DNA binding"/>
    <property type="evidence" value="ECO:0007669"/>
    <property type="project" value="UniProtKB-KW"/>
</dbReference>
<dbReference type="EC" id="3.1.21.10" evidence="13 14"/>
<feature type="active site" evidence="13">
    <location>
        <position position="65"/>
    </location>
</feature>
<evidence type="ECO:0000256" key="9">
    <source>
        <dbReference type="ARBA" id="ARBA00023125"/>
    </source>
</evidence>
<name>A0AAX3BD42_9SPIR</name>
<dbReference type="NCBIfam" id="TIGR00228">
    <property type="entry name" value="ruvC"/>
    <property type="match status" value="1"/>
</dbReference>
<gene>
    <name evidence="13 15" type="primary">ruvC</name>
    <name evidence="15" type="ORF">KDW03_11965</name>
</gene>
<feature type="active site" evidence="13">
    <location>
        <position position="5"/>
    </location>
</feature>
<dbReference type="InterPro" id="IPR002176">
    <property type="entry name" value="X-over_junc_endoDNase_RuvC"/>
</dbReference>
<keyword evidence="2 13" id="KW-0963">Cytoplasm</keyword>
<dbReference type="CDD" id="cd16962">
    <property type="entry name" value="RuvC"/>
    <property type="match status" value="1"/>
</dbReference>
<evidence type="ECO:0000256" key="6">
    <source>
        <dbReference type="ARBA" id="ARBA00022763"/>
    </source>
</evidence>
<evidence type="ECO:0000256" key="5">
    <source>
        <dbReference type="ARBA" id="ARBA00022759"/>
    </source>
</evidence>
<dbReference type="Proteomes" id="UP001056539">
    <property type="component" value="Chromosome"/>
</dbReference>
<comment type="subcellular location">
    <subcellularLocation>
        <location evidence="13">Cytoplasm</location>
    </subcellularLocation>
</comment>
<keyword evidence="7 13" id="KW-0378">Hydrolase</keyword>
<proteinExistence type="inferred from homology"/>
<dbReference type="GO" id="GO:0005737">
    <property type="term" value="C:cytoplasm"/>
    <property type="evidence" value="ECO:0007669"/>
    <property type="project" value="UniProtKB-SubCell"/>
</dbReference>
<feature type="binding site" evidence="13">
    <location>
        <position position="5"/>
    </location>
    <ligand>
        <name>Mg(2+)</name>
        <dbReference type="ChEBI" id="CHEBI:18420"/>
        <label>1</label>
    </ligand>
</feature>
<comment type="similarity">
    <text evidence="1 13">Belongs to the RuvC family.</text>
</comment>
<feature type="binding site" evidence="13">
    <location>
        <position position="138"/>
    </location>
    <ligand>
        <name>Mg(2+)</name>
        <dbReference type="ChEBI" id="CHEBI:18420"/>
        <label>1</label>
    </ligand>
</feature>
<reference evidence="15" key="2">
    <citation type="submission" date="2022-06" db="EMBL/GenBank/DDBJ databases">
        <title>Thermospira aquatica gen. nov., sp. nov.</title>
        <authorList>
            <person name="Ben Ali Gam Z."/>
            <person name="Labat M."/>
        </authorList>
    </citation>
    <scope>NUCLEOTIDE SEQUENCE</scope>
    <source>
        <strain evidence="15">F1F22</strain>
    </source>
</reference>
<dbReference type="InterPro" id="IPR012337">
    <property type="entry name" value="RNaseH-like_sf"/>
</dbReference>
<evidence type="ECO:0000313" key="15">
    <source>
        <dbReference type="EMBL" id="URA10176.1"/>
    </source>
</evidence>
<dbReference type="GO" id="GO:0000287">
    <property type="term" value="F:magnesium ion binding"/>
    <property type="evidence" value="ECO:0007669"/>
    <property type="project" value="UniProtKB-UniRule"/>
</dbReference>
<dbReference type="SUPFAM" id="SSF53098">
    <property type="entry name" value="Ribonuclease H-like"/>
    <property type="match status" value="1"/>
</dbReference>
<keyword evidence="8 13" id="KW-0460">Magnesium</keyword>
<keyword evidence="11 13" id="KW-0234">DNA repair</keyword>
<dbReference type="Pfam" id="PF02075">
    <property type="entry name" value="RuvC"/>
    <property type="match status" value="1"/>
</dbReference>
<keyword evidence="5 13" id="KW-0255">Endonuclease</keyword>
<dbReference type="GO" id="GO:0048476">
    <property type="term" value="C:Holliday junction resolvase complex"/>
    <property type="evidence" value="ECO:0007669"/>
    <property type="project" value="UniProtKB-UniRule"/>
</dbReference>
<evidence type="ECO:0000256" key="7">
    <source>
        <dbReference type="ARBA" id="ARBA00022801"/>
    </source>
</evidence>
<dbReference type="GO" id="GO:0006310">
    <property type="term" value="P:DNA recombination"/>
    <property type="evidence" value="ECO:0007669"/>
    <property type="project" value="UniProtKB-UniRule"/>
</dbReference>
<feature type="binding site" evidence="13">
    <location>
        <position position="65"/>
    </location>
    <ligand>
        <name>Mg(2+)</name>
        <dbReference type="ChEBI" id="CHEBI:18420"/>
        <label>2</label>
    </ligand>
</feature>
<keyword evidence="4 13" id="KW-0479">Metal-binding</keyword>
<feature type="active site" evidence="13">
    <location>
        <position position="138"/>
    </location>
</feature>
<dbReference type="PROSITE" id="PS01321">
    <property type="entry name" value="RUVC"/>
    <property type="match status" value="1"/>
</dbReference>
<dbReference type="PRINTS" id="PR00696">
    <property type="entry name" value="RSOLVASERUVC"/>
</dbReference>
<comment type="function">
    <text evidence="13">The RuvA-RuvB-RuvC complex processes Holliday junction (HJ) DNA during genetic recombination and DNA repair. Endonuclease that resolves HJ intermediates. Cleaves cruciform DNA by making single-stranded nicks across the HJ at symmetrical positions within the homologous arms, yielding a 5'-phosphate and a 3'-hydroxyl group; requires a central core of homology in the junction. The consensus cleavage sequence is 5'-(A/T)TT(C/G)-3'. Cleavage occurs on the 3'-side of the TT dinucleotide at the point of strand exchange. HJ branch migration catalyzed by RuvA-RuvB allows RuvC to scan DNA until it finds its consensus sequence, where it cleaves and resolves the cruciform DNA.</text>
</comment>
<dbReference type="EMBL" id="CP073355">
    <property type="protein sequence ID" value="URA10176.1"/>
    <property type="molecule type" value="Genomic_DNA"/>
</dbReference>
<dbReference type="FunFam" id="3.30.420.10:FF:000002">
    <property type="entry name" value="Crossover junction endodeoxyribonuclease RuvC"/>
    <property type="match status" value="1"/>
</dbReference>
<evidence type="ECO:0000256" key="8">
    <source>
        <dbReference type="ARBA" id="ARBA00022842"/>
    </source>
</evidence>
<dbReference type="NCBIfam" id="NF000711">
    <property type="entry name" value="PRK00039.2-1"/>
    <property type="match status" value="1"/>
</dbReference>
<evidence type="ECO:0000313" key="16">
    <source>
        <dbReference type="Proteomes" id="UP001056539"/>
    </source>
</evidence>
<keyword evidence="9 13" id="KW-0238">DNA-binding</keyword>
<dbReference type="HAMAP" id="MF_00034">
    <property type="entry name" value="RuvC"/>
    <property type="match status" value="1"/>
</dbReference>
<organism evidence="15 16">
    <name type="scientific">Thermospira aquatica</name>
    <dbReference type="NCBI Taxonomy" id="2828656"/>
    <lineage>
        <taxon>Bacteria</taxon>
        <taxon>Pseudomonadati</taxon>
        <taxon>Spirochaetota</taxon>
        <taxon>Spirochaetia</taxon>
        <taxon>Brevinematales</taxon>
        <taxon>Thermospiraceae</taxon>
        <taxon>Thermospira</taxon>
    </lineage>
</organism>
<evidence type="ECO:0000256" key="3">
    <source>
        <dbReference type="ARBA" id="ARBA00022722"/>
    </source>
</evidence>
<comment type="catalytic activity">
    <reaction evidence="12 13">
        <text>Endonucleolytic cleavage at a junction such as a reciprocal single-stranded crossover between two homologous DNA duplexes (Holliday junction).</text>
        <dbReference type="EC" id="3.1.21.10"/>
    </reaction>
</comment>
<keyword evidence="10 13" id="KW-0233">DNA recombination</keyword>
<dbReference type="Gene3D" id="3.30.420.10">
    <property type="entry name" value="Ribonuclease H-like superfamily/Ribonuclease H"/>
    <property type="match status" value="1"/>
</dbReference>
<dbReference type="KEGG" id="taqu:KDW03_11965"/>
<reference evidence="15" key="1">
    <citation type="submission" date="2021-04" db="EMBL/GenBank/DDBJ databases">
        <authorList>
            <person name="Postec A."/>
        </authorList>
    </citation>
    <scope>NUCLEOTIDE SEQUENCE</scope>
    <source>
        <strain evidence="15">F1F22</strain>
    </source>
</reference>
<evidence type="ECO:0000256" key="11">
    <source>
        <dbReference type="ARBA" id="ARBA00023204"/>
    </source>
</evidence>
<dbReference type="GO" id="GO:0006281">
    <property type="term" value="P:DNA repair"/>
    <property type="evidence" value="ECO:0007669"/>
    <property type="project" value="UniProtKB-UniRule"/>
</dbReference>
<evidence type="ECO:0000256" key="14">
    <source>
        <dbReference type="NCBIfam" id="TIGR00228"/>
    </source>
</evidence>
<sequence>MMGIDPGLERLGYAVIEMEKNLYRVHGYGLVSTRQEDSVPLRLKTIYDDVRQLVEKYSPERILMEQLVFARNVTTAMVVSEVRGVVMLLAAQLSLPLEEIAPSQLKRAICGNGRATKSQIQRSVQRFLGLAEVPKPDDVADALALAMIGAMRR</sequence>
<evidence type="ECO:0000256" key="1">
    <source>
        <dbReference type="ARBA" id="ARBA00009518"/>
    </source>
</evidence>
<dbReference type="PANTHER" id="PTHR30194:SF3">
    <property type="entry name" value="CROSSOVER JUNCTION ENDODEOXYRIBONUCLEASE RUVC"/>
    <property type="match status" value="1"/>
</dbReference>
<dbReference type="AlphaFoldDB" id="A0AAX3BD42"/>
<protein>
    <recommendedName>
        <fullName evidence="13 14">Crossover junction endodeoxyribonuclease RuvC</fullName>
        <ecNumber evidence="13 14">3.1.21.10</ecNumber>
    </recommendedName>
    <alternativeName>
        <fullName evidence="13">Holliday junction nuclease RuvC</fullName>
    </alternativeName>
    <alternativeName>
        <fullName evidence="13">Holliday junction resolvase RuvC</fullName>
    </alternativeName>
</protein>
<evidence type="ECO:0000256" key="4">
    <source>
        <dbReference type="ARBA" id="ARBA00022723"/>
    </source>
</evidence>
<dbReference type="GO" id="GO:0008821">
    <property type="term" value="F:crossover junction DNA endonuclease activity"/>
    <property type="evidence" value="ECO:0007669"/>
    <property type="project" value="UniProtKB-UniRule"/>
</dbReference>
<accession>A0AAX3BD42</accession>
<evidence type="ECO:0000256" key="13">
    <source>
        <dbReference type="HAMAP-Rule" id="MF_00034"/>
    </source>
</evidence>
<comment type="cofactor">
    <cofactor evidence="13">
        <name>Mg(2+)</name>
        <dbReference type="ChEBI" id="CHEBI:18420"/>
    </cofactor>
    <text evidence="13">Binds 2 Mg(2+) ion per subunit.</text>
</comment>
<comment type="subunit">
    <text evidence="13">Homodimer which binds Holliday junction (HJ) DNA. The HJ becomes 2-fold symmetrical on binding to RuvC with unstacked arms; it has a different conformation from HJ DNA in complex with RuvA. In the full resolvosome a probable DNA-RuvA(4)-RuvB(12)-RuvC(2) complex forms which resolves the HJ.</text>
</comment>
<keyword evidence="3 13" id="KW-0540">Nuclease</keyword>